<evidence type="ECO:0000313" key="6">
    <source>
        <dbReference type="EMBL" id="MFL4472047.1"/>
    </source>
</evidence>
<dbReference type="CDD" id="cd06583">
    <property type="entry name" value="PGRP"/>
    <property type="match status" value="1"/>
</dbReference>
<dbReference type="InterPro" id="IPR051206">
    <property type="entry name" value="NAMLAA_amidase_2"/>
</dbReference>
<organism evidence="6 7">
    <name type="scientific">Tateyamaria armeniaca</name>
    <dbReference type="NCBI Taxonomy" id="2518930"/>
    <lineage>
        <taxon>Bacteria</taxon>
        <taxon>Pseudomonadati</taxon>
        <taxon>Pseudomonadota</taxon>
        <taxon>Alphaproteobacteria</taxon>
        <taxon>Rhodobacterales</taxon>
        <taxon>Roseobacteraceae</taxon>
        <taxon>Tateyamaria</taxon>
    </lineage>
</organism>
<dbReference type="EC" id="3.5.1.28" evidence="2"/>
<dbReference type="SMART" id="SM00644">
    <property type="entry name" value="Ami_2"/>
    <property type="match status" value="1"/>
</dbReference>
<dbReference type="PANTHER" id="PTHR30417:SF1">
    <property type="entry name" value="N-ACETYLMURAMOYL-L-ALANINE AMIDASE AMID"/>
    <property type="match status" value="1"/>
</dbReference>
<name>A0ABW8V215_9RHOB</name>
<dbReference type="InterPro" id="IPR036505">
    <property type="entry name" value="Amidase/PGRP_sf"/>
</dbReference>
<evidence type="ECO:0000256" key="4">
    <source>
        <dbReference type="ARBA" id="ARBA00023316"/>
    </source>
</evidence>
<evidence type="ECO:0000313" key="7">
    <source>
        <dbReference type="Proteomes" id="UP001627408"/>
    </source>
</evidence>
<dbReference type="Pfam" id="PF01510">
    <property type="entry name" value="Amidase_2"/>
    <property type="match status" value="1"/>
</dbReference>
<evidence type="ECO:0000256" key="3">
    <source>
        <dbReference type="ARBA" id="ARBA00022801"/>
    </source>
</evidence>
<proteinExistence type="predicted"/>
<dbReference type="RefSeq" id="WP_407593923.1">
    <property type="nucleotide sequence ID" value="NZ_JBHDIY010000002.1"/>
</dbReference>
<dbReference type="PANTHER" id="PTHR30417">
    <property type="entry name" value="N-ACETYLMURAMOYL-L-ALANINE AMIDASE AMID"/>
    <property type="match status" value="1"/>
</dbReference>
<dbReference type="InterPro" id="IPR002502">
    <property type="entry name" value="Amidase_domain"/>
</dbReference>
<dbReference type="EMBL" id="JBHDIY010000002">
    <property type="protein sequence ID" value="MFL4472047.1"/>
    <property type="molecule type" value="Genomic_DNA"/>
</dbReference>
<keyword evidence="3 6" id="KW-0378">Hydrolase</keyword>
<gene>
    <name evidence="6" type="ORF">ACERZ8_19990</name>
</gene>
<sequence length="219" mass="24034">MEIHQIPSPNCGPRRDGLIPRFVVLHYTAMKSAEAAIARLCDPTHEVSAHYVICKTGRVSQLVSEGLRAWHAGAGEWHGLRDINSRSIGIELDNDGQGPFAEALMQSLEALLAQMLNAWDIPPENVIGHSDMAPGRKFDPGPWFDWPRLEAQGLAGQRGSTPGPKDAQLTQFTVRARSAGYTMNTDPETLLAAVRLRYRGFKTGPIEPQDFTPLAPFAI</sequence>
<feature type="domain" description="N-acetylmuramoyl-L-alanine amidase" evidence="5">
    <location>
        <begin position="8"/>
        <end position="141"/>
    </location>
</feature>
<dbReference type="Proteomes" id="UP001627408">
    <property type="component" value="Unassembled WGS sequence"/>
</dbReference>
<dbReference type="GO" id="GO:0008745">
    <property type="term" value="F:N-acetylmuramoyl-L-alanine amidase activity"/>
    <property type="evidence" value="ECO:0007669"/>
    <property type="project" value="UniProtKB-EC"/>
</dbReference>
<comment type="caution">
    <text evidence="6">The sequence shown here is derived from an EMBL/GenBank/DDBJ whole genome shotgun (WGS) entry which is preliminary data.</text>
</comment>
<keyword evidence="7" id="KW-1185">Reference proteome</keyword>
<evidence type="ECO:0000259" key="5">
    <source>
        <dbReference type="SMART" id="SM00644"/>
    </source>
</evidence>
<reference evidence="6 7" key="1">
    <citation type="submission" date="2024-08" db="EMBL/GenBank/DDBJ databases">
        <title>Tateyamaria sp. nov., isolated from marine algae.</title>
        <authorList>
            <person name="Choi B.J."/>
            <person name="Kim J.M."/>
            <person name="Lee J.K."/>
            <person name="Choi D.G."/>
            <person name="Bayburt H."/>
            <person name="Baek J.H."/>
            <person name="Han D.M."/>
            <person name="Jeon C.O."/>
        </authorList>
    </citation>
    <scope>NUCLEOTIDE SEQUENCE [LARGE SCALE GENOMIC DNA]</scope>
    <source>
        <strain evidence="6 7">KMU-156</strain>
    </source>
</reference>
<dbReference type="SUPFAM" id="SSF55846">
    <property type="entry name" value="N-acetylmuramoyl-L-alanine amidase-like"/>
    <property type="match status" value="1"/>
</dbReference>
<protein>
    <recommendedName>
        <fullName evidence="2">N-acetylmuramoyl-L-alanine amidase</fullName>
        <ecNumber evidence="2">3.5.1.28</ecNumber>
    </recommendedName>
</protein>
<evidence type="ECO:0000256" key="2">
    <source>
        <dbReference type="ARBA" id="ARBA00011901"/>
    </source>
</evidence>
<dbReference type="Gene3D" id="3.40.80.10">
    <property type="entry name" value="Peptidoglycan recognition protein-like"/>
    <property type="match status" value="1"/>
</dbReference>
<keyword evidence="4" id="KW-0961">Cell wall biogenesis/degradation</keyword>
<comment type="catalytic activity">
    <reaction evidence="1">
        <text>Hydrolyzes the link between N-acetylmuramoyl residues and L-amino acid residues in certain cell-wall glycopeptides.</text>
        <dbReference type="EC" id="3.5.1.28"/>
    </reaction>
</comment>
<accession>A0ABW8V215</accession>
<evidence type="ECO:0000256" key="1">
    <source>
        <dbReference type="ARBA" id="ARBA00001561"/>
    </source>
</evidence>